<evidence type="ECO:0000313" key="6">
    <source>
        <dbReference type="Proteomes" id="UP001494588"/>
    </source>
</evidence>
<evidence type="ECO:0000256" key="2">
    <source>
        <dbReference type="PROSITE-ProRule" id="PRU00169"/>
    </source>
</evidence>
<comment type="caution">
    <text evidence="5">The sequence shown here is derived from an EMBL/GenBank/DDBJ whole genome shotgun (WGS) entry which is preliminary data.</text>
</comment>
<dbReference type="InterPro" id="IPR001789">
    <property type="entry name" value="Sig_transdc_resp-reg_receiver"/>
</dbReference>
<dbReference type="PROSITE" id="PS50110">
    <property type="entry name" value="RESPONSE_REGULATORY"/>
    <property type="match status" value="1"/>
</dbReference>
<accession>A0ABU9QJA9</accession>
<feature type="domain" description="Response regulatory" evidence="4">
    <location>
        <begin position="3"/>
        <end position="115"/>
    </location>
</feature>
<keyword evidence="6" id="KW-1185">Reference proteome</keyword>
<evidence type="ECO:0000313" key="5">
    <source>
        <dbReference type="EMBL" id="MEM5289487.1"/>
    </source>
</evidence>
<evidence type="ECO:0000256" key="3">
    <source>
        <dbReference type="SAM" id="MobiDB-lite"/>
    </source>
</evidence>
<dbReference type="Gene3D" id="3.40.50.2300">
    <property type="match status" value="1"/>
</dbReference>
<evidence type="ECO:0000259" key="4">
    <source>
        <dbReference type="PROSITE" id="PS50110"/>
    </source>
</evidence>
<dbReference type="PANTHER" id="PTHR44591">
    <property type="entry name" value="STRESS RESPONSE REGULATOR PROTEIN 1"/>
    <property type="match status" value="1"/>
</dbReference>
<dbReference type="SUPFAM" id="SSF52172">
    <property type="entry name" value="CheY-like"/>
    <property type="match status" value="1"/>
</dbReference>
<keyword evidence="1 2" id="KW-0597">Phosphoprotein</keyword>
<evidence type="ECO:0000256" key="1">
    <source>
        <dbReference type="ARBA" id="ARBA00022553"/>
    </source>
</evidence>
<reference evidence="5 6" key="1">
    <citation type="submission" date="2024-01" db="EMBL/GenBank/DDBJ databases">
        <title>The diversity of rhizobia nodulating Mimosa spp. in eleven states of Brazil covering several biomes is determined by host plant, location, and edaphic factors.</title>
        <authorList>
            <person name="Rouws L."/>
            <person name="Barauna A."/>
            <person name="Beukes C."/>
            <person name="De Faria S.M."/>
            <person name="Gross E."/>
            <person name="Dos Reis Junior F.B."/>
            <person name="Simon M."/>
            <person name="Maluk M."/>
            <person name="Odee D.W."/>
            <person name="Kenicer G."/>
            <person name="Young J.P.W."/>
            <person name="Reis V.M."/>
            <person name="Zilli J."/>
            <person name="James E.K."/>
        </authorList>
    </citation>
    <scope>NUCLEOTIDE SEQUENCE [LARGE SCALE GENOMIC DNA]</scope>
    <source>
        <strain evidence="5 6">JPY77</strain>
    </source>
</reference>
<sequence length="162" mass="17364">METILLVEDDQATRLSLELLLSNEGYTVVGAASGVEALADLGVTGADLIVTDWSMPHMDGVRLCKNLRADPVFRSLPVVMVSADADPDSGETLWDAFFRKPFDLPELLRTIRLLLDERRSGVAAEDAPPTLPPDFHDAETGSGVSASDLIAGLKDDDARNGS</sequence>
<protein>
    <submittedName>
        <fullName evidence="5">Response regulator</fullName>
    </submittedName>
</protein>
<dbReference type="PANTHER" id="PTHR44591:SF3">
    <property type="entry name" value="RESPONSE REGULATORY DOMAIN-CONTAINING PROTEIN"/>
    <property type="match status" value="1"/>
</dbReference>
<dbReference type="RefSeq" id="WP_201657697.1">
    <property type="nucleotide sequence ID" value="NZ_CAJHCS010000028.1"/>
</dbReference>
<feature type="modified residue" description="4-aspartylphosphate" evidence="2">
    <location>
        <position position="52"/>
    </location>
</feature>
<gene>
    <name evidence="5" type="ORF">V4C55_27575</name>
</gene>
<name>A0ABU9QJA9_9BURK</name>
<dbReference type="Pfam" id="PF00072">
    <property type="entry name" value="Response_reg"/>
    <property type="match status" value="1"/>
</dbReference>
<dbReference type="SMART" id="SM00448">
    <property type="entry name" value="REC"/>
    <property type="match status" value="1"/>
</dbReference>
<dbReference type="EMBL" id="JAZHGC010000026">
    <property type="protein sequence ID" value="MEM5289487.1"/>
    <property type="molecule type" value="Genomic_DNA"/>
</dbReference>
<organism evidence="5 6">
    <name type="scientific">Paraburkholderia sabiae</name>
    <dbReference type="NCBI Taxonomy" id="273251"/>
    <lineage>
        <taxon>Bacteria</taxon>
        <taxon>Pseudomonadati</taxon>
        <taxon>Pseudomonadota</taxon>
        <taxon>Betaproteobacteria</taxon>
        <taxon>Burkholderiales</taxon>
        <taxon>Burkholderiaceae</taxon>
        <taxon>Paraburkholderia</taxon>
    </lineage>
</organism>
<feature type="compositionally biased region" description="Basic and acidic residues" evidence="3">
    <location>
        <begin position="153"/>
        <end position="162"/>
    </location>
</feature>
<dbReference type="InterPro" id="IPR011006">
    <property type="entry name" value="CheY-like_superfamily"/>
</dbReference>
<feature type="region of interest" description="Disordered" evidence="3">
    <location>
        <begin position="122"/>
        <end position="162"/>
    </location>
</feature>
<proteinExistence type="predicted"/>
<dbReference type="Proteomes" id="UP001494588">
    <property type="component" value="Unassembled WGS sequence"/>
</dbReference>
<dbReference type="InterPro" id="IPR050595">
    <property type="entry name" value="Bact_response_regulator"/>
</dbReference>